<dbReference type="EMBL" id="JACHIK010000011">
    <property type="protein sequence ID" value="MBB5043837.1"/>
    <property type="molecule type" value="Genomic_DNA"/>
</dbReference>
<dbReference type="Pfam" id="PF13466">
    <property type="entry name" value="STAS_2"/>
    <property type="match status" value="1"/>
</dbReference>
<protein>
    <submittedName>
        <fullName evidence="2">Chemotaxis protein CheX</fullName>
    </submittedName>
</protein>
<keyword evidence="3" id="KW-1185">Reference proteome</keyword>
<dbReference type="InterPro" id="IPR036513">
    <property type="entry name" value="STAS_dom_sf"/>
</dbReference>
<evidence type="ECO:0000313" key="2">
    <source>
        <dbReference type="EMBL" id="MBB5043837.1"/>
    </source>
</evidence>
<comment type="caution">
    <text evidence="2">The sequence shown here is derived from an EMBL/GenBank/DDBJ whole genome shotgun (WGS) entry which is preliminary data.</text>
</comment>
<proteinExistence type="predicted"/>
<organism evidence="2 3">
    <name type="scientific">Shinella fusca</name>
    <dbReference type="NCBI Taxonomy" id="544480"/>
    <lineage>
        <taxon>Bacteria</taxon>
        <taxon>Pseudomonadati</taxon>
        <taxon>Pseudomonadota</taxon>
        <taxon>Alphaproteobacteria</taxon>
        <taxon>Hyphomicrobiales</taxon>
        <taxon>Rhizobiaceae</taxon>
        <taxon>Shinella</taxon>
    </lineage>
</organism>
<reference evidence="2 3" key="1">
    <citation type="submission" date="2020-08" db="EMBL/GenBank/DDBJ databases">
        <title>Genomic Encyclopedia of Type Strains, Phase IV (KMG-IV): sequencing the most valuable type-strain genomes for metagenomic binning, comparative biology and taxonomic classification.</title>
        <authorList>
            <person name="Goeker M."/>
        </authorList>
    </citation>
    <scope>NUCLEOTIDE SEQUENCE [LARGE SCALE GENOMIC DNA]</scope>
    <source>
        <strain evidence="2 3">DSM 21319</strain>
    </source>
</reference>
<dbReference type="AlphaFoldDB" id="A0A7W7YX12"/>
<dbReference type="InterPro" id="IPR058548">
    <property type="entry name" value="MlaB-like_STAS"/>
</dbReference>
<name>A0A7W7YX12_9HYPH</name>
<dbReference type="Gene3D" id="3.30.750.24">
    <property type="entry name" value="STAS domain"/>
    <property type="match status" value="1"/>
</dbReference>
<sequence>MASKKAAAQKSLSLAPVLDLNEASALHTQLMGLKGNPLVIDASAVERVGALCAQVLMAGAKSWEEQGQPFTFGKVSDPFMKTMQLIGVNIDHLLAQEAGQ</sequence>
<dbReference type="Proteomes" id="UP000535406">
    <property type="component" value="Unassembled WGS sequence"/>
</dbReference>
<gene>
    <name evidence="2" type="ORF">HNQ66_003248</name>
</gene>
<evidence type="ECO:0000259" key="1">
    <source>
        <dbReference type="Pfam" id="PF13466"/>
    </source>
</evidence>
<accession>A0A7W7YX12</accession>
<feature type="domain" description="MlaB-like STAS" evidence="1">
    <location>
        <begin position="12"/>
        <end position="88"/>
    </location>
</feature>
<dbReference type="SUPFAM" id="SSF52091">
    <property type="entry name" value="SpoIIaa-like"/>
    <property type="match status" value="1"/>
</dbReference>
<dbReference type="RefSeq" id="WP_184145197.1">
    <property type="nucleotide sequence ID" value="NZ_JACHIK010000011.1"/>
</dbReference>
<evidence type="ECO:0000313" key="3">
    <source>
        <dbReference type="Proteomes" id="UP000535406"/>
    </source>
</evidence>